<evidence type="ECO:0000313" key="2">
    <source>
        <dbReference type="EMBL" id="QNF35854.1"/>
    </source>
</evidence>
<dbReference type="AlphaFoldDB" id="A0A7G7GFC0"/>
<keyword evidence="3" id="KW-1185">Reference proteome</keyword>
<dbReference type="EMBL" id="CP055156">
    <property type="protein sequence ID" value="QNF35854.1"/>
    <property type="molecule type" value="Genomic_DNA"/>
</dbReference>
<dbReference type="KEGG" id="aswu:HUW51_15095"/>
<dbReference type="SUPFAM" id="SSF55961">
    <property type="entry name" value="Bet v1-like"/>
    <property type="match status" value="1"/>
</dbReference>
<dbReference type="InterPro" id="IPR023393">
    <property type="entry name" value="START-like_dom_sf"/>
</dbReference>
<name>A0A7G7GFC0_9BACT</name>
<keyword evidence="1" id="KW-1133">Transmembrane helix</keyword>
<gene>
    <name evidence="2" type="ORF">HUW51_15095</name>
</gene>
<proteinExistence type="predicted"/>
<reference evidence="2 3" key="1">
    <citation type="journal article" date="2018" name="Int. J. Syst. Evol. Microbiol.">
        <title>Adhaeribacter swui sp. nov., isolated from wet mud.</title>
        <authorList>
            <person name="Kim D.U."/>
            <person name="Kim K.W."/>
            <person name="Kang M.S."/>
            <person name="Kim J.Y."/>
            <person name="Jang J.H."/>
            <person name="Kim M.K."/>
        </authorList>
    </citation>
    <scope>NUCLEOTIDE SEQUENCE [LARGE SCALE GENOMIC DNA]</scope>
    <source>
        <strain evidence="2 3">KCTC 52873</strain>
    </source>
</reference>
<organism evidence="2 3">
    <name type="scientific">Adhaeribacter swui</name>
    <dbReference type="NCBI Taxonomy" id="2086471"/>
    <lineage>
        <taxon>Bacteria</taxon>
        <taxon>Pseudomonadati</taxon>
        <taxon>Bacteroidota</taxon>
        <taxon>Cytophagia</taxon>
        <taxon>Cytophagales</taxon>
        <taxon>Hymenobacteraceae</taxon>
        <taxon>Adhaeribacter</taxon>
    </lineage>
</organism>
<evidence type="ECO:0000256" key="1">
    <source>
        <dbReference type="SAM" id="Phobius"/>
    </source>
</evidence>
<dbReference type="Proteomes" id="UP000515237">
    <property type="component" value="Chromosome"/>
</dbReference>
<accession>A0A7G7GFC0</accession>
<keyword evidence="1" id="KW-0472">Membrane</keyword>
<protein>
    <submittedName>
        <fullName evidence="2">SRPBCC family protein</fullName>
    </submittedName>
</protein>
<feature type="transmembrane region" description="Helical" evidence="1">
    <location>
        <begin position="6"/>
        <end position="25"/>
    </location>
</feature>
<dbReference type="CDD" id="cd07818">
    <property type="entry name" value="SRPBCC_1"/>
    <property type="match status" value="1"/>
</dbReference>
<sequence>MKMLVNILTGIVAVVVFLLIAALFVRKQYFIKREITINKPKAEVFGYIKHLKNQENYSKWVRADPNMQKDYRGTDGTVGFVYAWNGNDKAGEGEQEIKAITEGEKLEVEVRFIRPFASVAQAPFTTEALSPNQTKVTWGMAGGNPYPFNLMHLFMDGLLGKDLEVSLNALKSVLEQTPVSKN</sequence>
<evidence type="ECO:0000313" key="3">
    <source>
        <dbReference type="Proteomes" id="UP000515237"/>
    </source>
</evidence>
<keyword evidence="1" id="KW-0812">Transmembrane</keyword>
<dbReference type="Gene3D" id="3.30.530.20">
    <property type="match status" value="1"/>
</dbReference>